<protein>
    <submittedName>
        <fullName evidence="2">Uncharacterized protein</fullName>
    </submittedName>
</protein>
<feature type="region of interest" description="Disordered" evidence="1">
    <location>
        <begin position="229"/>
        <end position="262"/>
    </location>
</feature>
<dbReference type="AlphaFoldDB" id="A0AAW2VZB7"/>
<organism evidence="2">
    <name type="scientific">Sesamum latifolium</name>
    <dbReference type="NCBI Taxonomy" id="2727402"/>
    <lineage>
        <taxon>Eukaryota</taxon>
        <taxon>Viridiplantae</taxon>
        <taxon>Streptophyta</taxon>
        <taxon>Embryophyta</taxon>
        <taxon>Tracheophyta</taxon>
        <taxon>Spermatophyta</taxon>
        <taxon>Magnoliopsida</taxon>
        <taxon>eudicotyledons</taxon>
        <taxon>Gunneridae</taxon>
        <taxon>Pentapetalae</taxon>
        <taxon>asterids</taxon>
        <taxon>lamiids</taxon>
        <taxon>Lamiales</taxon>
        <taxon>Pedaliaceae</taxon>
        <taxon>Sesamum</taxon>
    </lineage>
</organism>
<accession>A0AAW2VZB7</accession>
<feature type="compositionally biased region" description="Low complexity" evidence="1">
    <location>
        <begin position="233"/>
        <end position="247"/>
    </location>
</feature>
<gene>
    <name evidence="2" type="ORF">Slati_2759800</name>
</gene>
<feature type="region of interest" description="Disordered" evidence="1">
    <location>
        <begin position="186"/>
        <end position="205"/>
    </location>
</feature>
<dbReference type="EMBL" id="JACGWN010000009">
    <property type="protein sequence ID" value="KAL0434255.1"/>
    <property type="molecule type" value="Genomic_DNA"/>
</dbReference>
<reference evidence="2" key="1">
    <citation type="submission" date="2020-06" db="EMBL/GenBank/DDBJ databases">
        <authorList>
            <person name="Li T."/>
            <person name="Hu X."/>
            <person name="Zhang T."/>
            <person name="Song X."/>
            <person name="Zhang H."/>
            <person name="Dai N."/>
            <person name="Sheng W."/>
            <person name="Hou X."/>
            <person name="Wei L."/>
        </authorList>
    </citation>
    <scope>NUCLEOTIDE SEQUENCE</scope>
    <source>
        <strain evidence="2">KEN1</strain>
        <tissue evidence="2">Leaf</tissue>
    </source>
</reference>
<dbReference type="InterPro" id="IPR004252">
    <property type="entry name" value="Probable_transposase_24"/>
</dbReference>
<reference evidence="2" key="2">
    <citation type="journal article" date="2024" name="Plant">
        <title>Genomic evolution and insights into agronomic trait innovations of Sesamum species.</title>
        <authorList>
            <person name="Miao H."/>
            <person name="Wang L."/>
            <person name="Qu L."/>
            <person name="Liu H."/>
            <person name="Sun Y."/>
            <person name="Le M."/>
            <person name="Wang Q."/>
            <person name="Wei S."/>
            <person name="Zheng Y."/>
            <person name="Lin W."/>
            <person name="Duan Y."/>
            <person name="Cao H."/>
            <person name="Xiong S."/>
            <person name="Wang X."/>
            <person name="Wei L."/>
            <person name="Li C."/>
            <person name="Ma Q."/>
            <person name="Ju M."/>
            <person name="Zhao R."/>
            <person name="Li G."/>
            <person name="Mu C."/>
            <person name="Tian Q."/>
            <person name="Mei H."/>
            <person name="Zhang T."/>
            <person name="Gao T."/>
            <person name="Zhang H."/>
        </authorList>
    </citation>
    <scope>NUCLEOTIDE SEQUENCE</scope>
    <source>
        <strain evidence="2">KEN1</strain>
    </source>
</reference>
<sequence length="262" mass="29038">MAVSEGGASGASTVLVPKHECYEITITYWWDCDNECIFRVFHMSAEKYIRKTFFIARSSLVKPLWLANEIWLQLQTYWASEGFLQESSKNKTNRAANPTASSTLYRGGSSSVGMHKRKLEAELGRTFEQMEVFERCYKKKEDSWSGPRAAEVAASVAMTEQQMWLDAVGGKNKGCVFDLSSVAHFSSRTYTSPPPPPPPNPAQEDRIGNLEVMMADMMVMIREIRFSSSVAGPSQPAASSTTSAQPTINPQPPNDDEMGGLD</sequence>
<comment type="caution">
    <text evidence="2">The sequence shown here is derived from an EMBL/GenBank/DDBJ whole genome shotgun (WGS) entry which is preliminary data.</text>
</comment>
<feature type="compositionally biased region" description="Pro residues" evidence="1">
    <location>
        <begin position="192"/>
        <end position="201"/>
    </location>
</feature>
<name>A0AAW2VZB7_9LAMI</name>
<proteinExistence type="predicted"/>
<dbReference type="Pfam" id="PF03004">
    <property type="entry name" value="Transposase_24"/>
    <property type="match status" value="1"/>
</dbReference>
<evidence type="ECO:0000256" key="1">
    <source>
        <dbReference type="SAM" id="MobiDB-lite"/>
    </source>
</evidence>
<evidence type="ECO:0000313" key="2">
    <source>
        <dbReference type="EMBL" id="KAL0434255.1"/>
    </source>
</evidence>